<evidence type="ECO:0000313" key="6">
    <source>
        <dbReference type="Proteomes" id="UP000094112"/>
    </source>
</evidence>
<protein>
    <submittedName>
        <fullName evidence="5">Uncharacterized protein</fullName>
    </submittedName>
</protein>
<dbReference type="PRINTS" id="PR00080">
    <property type="entry name" value="SDRFAMILY"/>
</dbReference>
<gene>
    <name evidence="5" type="ORF">WICANDRAFT_79983</name>
</gene>
<dbReference type="PANTHER" id="PTHR42901">
    <property type="entry name" value="ALCOHOL DEHYDROGENASE"/>
    <property type="match status" value="1"/>
</dbReference>
<dbReference type="Pfam" id="PF00106">
    <property type="entry name" value="adh_short"/>
    <property type="match status" value="1"/>
</dbReference>
<reference evidence="5 6" key="1">
    <citation type="journal article" date="2016" name="Proc. Natl. Acad. Sci. U.S.A.">
        <title>Comparative genomics of biotechnologically important yeasts.</title>
        <authorList>
            <person name="Riley R."/>
            <person name="Haridas S."/>
            <person name="Wolfe K.H."/>
            <person name="Lopes M.R."/>
            <person name="Hittinger C.T."/>
            <person name="Goeker M."/>
            <person name="Salamov A.A."/>
            <person name="Wisecaver J.H."/>
            <person name="Long T.M."/>
            <person name="Calvey C.H."/>
            <person name="Aerts A.L."/>
            <person name="Barry K.W."/>
            <person name="Choi C."/>
            <person name="Clum A."/>
            <person name="Coughlan A.Y."/>
            <person name="Deshpande S."/>
            <person name="Douglass A.P."/>
            <person name="Hanson S.J."/>
            <person name="Klenk H.-P."/>
            <person name="LaButti K.M."/>
            <person name="Lapidus A."/>
            <person name="Lindquist E.A."/>
            <person name="Lipzen A.M."/>
            <person name="Meier-Kolthoff J.P."/>
            <person name="Ohm R.A."/>
            <person name="Otillar R.P."/>
            <person name="Pangilinan J.L."/>
            <person name="Peng Y."/>
            <person name="Rokas A."/>
            <person name="Rosa C.A."/>
            <person name="Scheuner C."/>
            <person name="Sibirny A.A."/>
            <person name="Slot J.C."/>
            <person name="Stielow J.B."/>
            <person name="Sun H."/>
            <person name="Kurtzman C.P."/>
            <person name="Blackwell M."/>
            <person name="Grigoriev I.V."/>
            <person name="Jeffries T.W."/>
        </authorList>
    </citation>
    <scope>NUCLEOTIDE SEQUENCE [LARGE SCALE GENOMIC DNA]</scope>
    <source>
        <strain evidence="6">ATCC 58044 / CBS 1984 / NCYC 433 / NRRL Y-366-8</strain>
    </source>
</reference>
<dbReference type="InterPro" id="IPR002347">
    <property type="entry name" value="SDR_fam"/>
</dbReference>
<dbReference type="Gene3D" id="3.40.50.720">
    <property type="entry name" value="NAD(P)-binding Rossmann-like Domain"/>
    <property type="match status" value="1"/>
</dbReference>
<dbReference type="FunFam" id="3.40.50.720:FF:000047">
    <property type="entry name" value="NADP-dependent L-serine/L-allo-threonine dehydrogenase"/>
    <property type="match status" value="1"/>
</dbReference>
<sequence>MSRLDNKIVLITGAASGNGEATTREYLKKTEGKIKFILIDINETRLNELKKEYLSKYSSLNDDDVYVSFGDLSKSEKIHEFFNKIPKDLIDNLDILINNAGLARGLEKVGEINQKDIDLMYSTNIVGLITLTQLVVPIFKKNNKGDIIQLGSLAAEDPYPGGSAYCSTKAAVAAFTASLRKELISYKIRVVLIEPGIIKTNFSKTRFDGDESKVNNVYKDYEPLCAEDIADLIIYITSRRENCAISEVIILPTHQATMSDKAYR</sequence>
<dbReference type="SUPFAM" id="SSF51735">
    <property type="entry name" value="NAD(P)-binding Rossmann-fold domains"/>
    <property type="match status" value="1"/>
</dbReference>
<organism evidence="5 6">
    <name type="scientific">Wickerhamomyces anomalus (strain ATCC 58044 / CBS 1984 / NCYC 433 / NRRL Y-366-8)</name>
    <name type="common">Yeast</name>
    <name type="synonym">Hansenula anomala</name>
    <dbReference type="NCBI Taxonomy" id="683960"/>
    <lineage>
        <taxon>Eukaryota</taxon>
        <taxon>Fungi</taxon>
        <taxon>Dikarya</taxon>
        <taxon>Ascomycota</taxon>
        <taxon>Saccharomycotina</taxon>
        <taxon>Saccharomycetes</taxon>
        <taxon>Phaffomycetales</taxon>
        <taxon>Wickerhamomycetaceae</taxon>
        <taxon>Wickerhamomyces</taxon>
    </lineage>
</organism>
<keyword evidence="6" id="KW-1185">Reference proteome</keyword>
<dbReference type="AlphaFoldDB" id="A0A1E3P1W8"/>
<name>A0A1E3P1W8_WICAA</name>
<dbReference type="OrthoDB" id="2102561at2759"/>
<dbReference type="EMBL" id="KV454211">
    <property type="protein sequence ID" value="ODQ59476.1"/>
    <property type="molecule type" value="Genomic_DNA"/>
</dbReference>
<dbReference type="PANTHER" id="PTHR42901:SF1">
    <property type="entry name" value="ALCOHOL DEHYDROGENASE"/>
    <property type="match status" value="1"/>
</dbReference>
<dbReference type="Proteomes" id="UP000094112">
    <property type="component" value="Unassembled WGS sequence"/>
</dbReference>
<evidence type="ECO:0000256" key="4">
    <source>
        <dbReference type="RuleBase" id="RU000363"/>
    </source>
</evidence>
<dbReference type="GO" id="GO:0016616">
    <property type="term" value="F:oxidoreductase activity, acting on the CH-OH group of donors, NAD or NADP as acceptor"/>
    <property type="evidence" value="ECO:0007669"/>
    <property type="project" value="UniProtKB-ARBA"/>
</dbReference>
<dbReference type="RefSeq" id="XP_019038683.1">
    <property type="nucleotide sequence ID" value="XM_019184983.1"/>
</dbReference>
<comment type="similarity">
    <text evidence="1 4">Belongs to the short-chain dehydrogenases/reductases (SDR) family.</text>
</comment>
<evidence type="ECO:0000256" key="2">
    <source>
        <dbReference type="ARBA" id="ARBA00022857"/>
    </source>
</evidence>
<evidence type="ECO:0000256" key="3">
    <source>
        <dbReference type="ARBA" id="ARBA00023002"/>
    </source>
</evidence>
<evidence type="ECO:0000313" key="5">
    <source>
        <dbReference type="EMBL" id="ODQ59476.1"/>
    </source>
</evidence>
<keyword evidence="2" id="KW-0521">NADP</keyword>
<dbReference type="GeneID" id="30202229"/>
<keyword evidence="3" id="KW-0560">Oxidoreductase</keyword>
<dbReference type="InterPro" id="IPR020904">
    <property type="entry name" value="Sc_DH/Rdtase_CS"/>
</dbReference>
<proteinExistence type="inferred from homology"/>
<dbReference type="STRING" id="683960.A0A1E3P1W8"/>
<accession>A0A1E3P1W8</accession>
<evidence type="ECO:0000256" key="1">
    <source>
        <dbReference type="ARBA" id="ARBA00006484"/>
    </source>
</evidence>
<dbReference type="InterPro" id="IPR036291">
    <property type="entry name" value="NAD(P)-bd_dom_sf"/>
</dbReference>
<dbReference type="PRINTS" id="PR00081">
    <property type="entry name" value="GDHRDH"/>
</dbReference>
<dbReference type="PROSITE" id="PS00061">
    <property type="entry name" value="ADH_SHORT"/>
    <property type="match status" value="1"/>
</dbReference>